<dbReference type="InterPro" id="IPR036390">
    <property type="entry name" value="WH_DNA-bd_sf"/>
</dbReference>
<evidence type="ECO:0000313" key="2">
    <source>
        <dbReference type="EMBL" id="NGZ74731.1"/>
    </source>
</evidence>
<proteinExistence type="predicted"/>
<gene>
    <name evidence="2" type="ORF">GYN08_05315</name>
</gene>
<comment type="caution">
    <text evidence="2">The sequence shown here is derived from an EMBL/GenBank/DDBJ whole genome shotgun (WGS) entry which is preliminary data.</text>
</comment>
<dbReference type="SUPFAM" id="SSF46785">
    <property type="entry name" value="Winged helix' DNA-binding domain"/>
    <property type="match status" value="1"/>
</dbReference>
<evidence type="ECO:0000313" key="3">
    <source>
        <dbReference type="Proteomes" id="UP000800303"/>
    </source>
</evidence>
<dbReference type="Gene3D" id="1.10.10.10">
    <property type="entry name" value="Winged helix-like DNA-binding domain superfamily/Winged helix DNA-binding domain"/>
    <property type="match status" value="1"/>
</dbReference>
<dbReference type="InterPro" id="IPR036388">
    <property type="entry name" value="WH-like_DNA-bd_sf"/>
</dbReference>
<dbReference type="RefSeq" id="WP_166272970.1">
    <property type="nucleotide sequence ID" value="NZ_JAAFGS010000001.1"/>
</dbReference>
<organism evidence="2 3">
    <name type="scientific">Saccharibacillus alkalitolerans</name>
    <dbReference type="NCBI Taxonomy" id="2705290"/>
    <lineage>
        <taxon>Bacteria</taxon>
        <taxon>Bacillati</taxon>
        <taxon>Bacillota</taxon>
        <taxon>Bacilli</taxon>
        <taxon>Bacillales</taxon>
        <taxon>Paenibacillaceae</taxon>
        <taxon>Saccharibacillus</taxon>
    </lineage>
</organism>
<evidence type="ECO:0000259" key="1">
    <source>
        <dbReference type="PROSITE" id="PS50995"/>
    </source>
</evidence>
<dbReference type="InterPro" id="IPR000835">
    <property type="entry name" value="HTH_MarR-typ"/>
</dbReference>
<dbReference type="Proteomes" id="UP000800303">
    <property type="component" value="Unassembled WGS sequence"/>
</dbReference>
<dbReference type="PROSITE" id="PS50995">
    <property type="entry name" value="HTH_MARR_2"/>
    <property type="match status" value="1"/>
</dbReference>
<keyword evidence="3" id="KW-1185">Reference proteome</keyword>
<reference evidence="2 3" key="1">
    <citation type="submission" date="2020-01" db="EMBL/GenBank/DDBJ databases">
        <title>Polyphasic characterisation and genomic insights into a novel alkali tolerant bacterium VR-M41.</title>
        <authorList>
            <person name="Vemuluri V.R."/>
        </authorList>
    </citation>
    <scope>NUCLEOTIDE SEQUENCE [LARGE SCALE GENOMIC DNA]</scope>
    <source>
        <strain evidence="2 3">VR-M41</strain>
    </source>
</reference>
<sequence length="136" mass="15437">MTNAANLIDLMSEKHLELRRKVAEMDGEVLNRTETHILVVVEAAGRISISEIGRAVSLTRQGTHKSVQGLLEGGYLEESEDSPSRRERCMRLTERGQKACDKQLAIKGKLEKRIELKLGAEQVRLLKRLLEEEWTD</sequence>
<accession>A0ABX0F1G5</accession>
<feature type="domain" description="HTH marR-type" evidence="1">
    <location>
        <begin position="1"/>
        <end position="135"/>
    </location>
</feature>
<protein>
    <submittedName>
        <fullName evidence="2">Winged helix-turn-helix transcriptional regulator</fullName>
    </submittedName>
</protein>
<dbReference type="EMBL" id="JAAFGS010000001">
    <property type="protein sequence ID" value="NGZ74731.1"/>
    <property type="molecule type" value="Genomic_DNA"/>
</dbReference>
<name>A0ABX0F1G5_9BACL</name>
<dbReference type="Pfam" id="PF12802">
    <property type="entry name" value="MarR_2"/>
    <property type="match status" value="1"/>
</dbReference>
<dbReference type="SMART" id="SM00347">
    <property type="entry name" value="HTH_MARR"/>
    <property type="match status" value="1"/>
</dbReference>